<keyword evidence="1" id="KW-0378">Hydrolase</keyword>
<reference evidence="4 5" key="1">
    <citation type="submission" date="2024-07" db="EMBL/GenBank/DDBJ databases">
        <title>Section-level genome sequencing and comparative genomics of Aspergillus sections Usti and Cavernicolus.</title>
        <authorList>
            <consortium name="Lawrence Berkeley National Laboratory"/>
            <person name="Nybo J.L."/>
            <person name="Vesth T.C."/>
            <person name="Theobald S."/>
            <person name="Frisvad J.C."/>
            <person name="Larsen T.O."/>
            <person name="Kjaerboelling I."/>
            <person name="Rothschild-Mancinelli K."/>
            <person name="Lyhne E.K."/>
            <person name="Kogle M.E."/>
            <person name="Barry K."/>
            <person name="Clum A."/>
            <person name="Na H."/>
            <person name="Ledsgaard L."/>
            <person name="Lin J."/>
            <person name="Lipzen A."/>
            <person name="Kuo A."/>
            <person name="Riley R."/>
            <person name="Mondo S."/>
            <person name="Labutti K."/>
            <person name="Haridas S."/>
            <person name="Pangalinan J."/>
            <person name="Salamov A.A."/>
            <person name="Simmons B.A."/>
            <person name="Magnuson J.K."/>
            <person name="Chen J."/>
            <person name="Drula E."/>
            <person name="Henrissat B."/>
            <person name="Wiebenga A."/>
            <person name="Lubbers R.J."/>
            <person name="Gomes A.C."/>
            <person name="Macurrencykelacurrency M.R."/>
            <person name="Stajich J."/>
            <person name="Grigoriev I.V."/>
            <person name="Mortensen U.H."/>
            <person name="De Vries R.P."/>
            <person name="Baker S.E."/>
            <person name="Andersen M.R."/>
        </authorList>
    </citation>
    <scope>NUCLEOTIDE SEQUENCE [LARGE SCALE GENOMIC DNA]</scope>
    <source>
        <strain evidence="4 5">CBS 449.75</strain>
    </source>
</reference>
<dbReference type="InterPro" id="IPR029058">
    <property type="entry name" value="AB_hydrolase_fold"/>
</dbReference>
<gene>
    <name evidence="4" type="ORF">BJX67DRAFT_108777</name>
</gene>
<name>A0ABR4LRU5_9EURO</name>
<dbReference type="GeneID" id="98139361"/>
<protein>
    <submittedName>
        <fullName evidence="4">Secretory lipase-domain-containing protein</fullName>
    </submittedName>
</protein>
<dbReference type="PANTHER" id="PTHR34853">
    <property type="match status" value="1"/>
</dbReference>
<feature type="region of interest" description="Disordered" evidence="2">
    <location>
        <begin position="26"/>
        <end position="49"/>
    </location>
</feature>
<evidence type="ECO:0000256" key="2">
    <source>
        <dbReference type="SAM" id="MobiDB-lite"/>
    </source>
</evidence>
<dbReference type="Proteomes" id="UP001610432">
    <property type="component" value="Unassembled WGS sequence"/>
</dbReference>
<accession>A0ABR4LRU5</accession>
<keyword evidence="5" id="KW-1185">Reference proteome</keyword>
<dbReference type="PANTHER" id="PTHR34853:SF5">
    <property type="entry name" value="LIP-DOMAIN-CONTAINING PROTEIN-RELATED"/>
    <property type="match status" value="1"/>
</dbReference>
<dbReference type="InterPro" id="IPR005152">
    <property type="entry name" value="Lipase_secreted"/>
</dbReference>
<feature type="chain" id="PRO_5047523046" evidence="3">
    <location>
        <begin position="25"/>
        <end position="469"/>
    </location>
</feature>
<evidence type="ECO:0000256" key="3">
    <source>
        <dbReference type="SAM" id="SignalP"/>
    </source>
</evidence>
<dbReference type="EMBL" id="JBFXLQ010000020">
    <property type="protein sequence ID" value="KAL2867255.1"/>
    <property type="molecule type" value="Genomic_DNA"/>
</dbReference>
<dbReference type="PIRSF" id="PIRSF029171">
    <property type="entry name" value="Esterase_LipA"/>
    <property type="match status" value="1"/>
</dbReference>
<dbReference type="Pfam" id="PF03583">
    <property type="entry name" value="LIP"/>
    <property type="match status" value="1"/>
</dbReference>
<dbReference type="Gene3D" id="3.40.50.1820">
    <property type="entry name" value="alpha/beta hydrolase"/>
    <property type="match status" value="1"/>
</dbReference>
<evidence type="ECO:0000313" key="4">
    <source>
        <dbReference type="EMBL" id="KAL2867255.1"/>
    </source>
</evidence>
<dbReference type="RefSeq" id="XP_070886234.1">
    <property type="nucleotide sequence ID" value="XM_071024289.1"/>
</dbReference>
<feature type="signal peptide" evidence="3">
    <location>
        <begin position="1"/>
        <end position="24"/>
    </location>
</feature>
<proteinExistence type="predicted"/>
<keyword evidence="3" id="KW-0732">Signal</keyword>
<evidence type="ECO:0000256" key="1">
    <source>
        <dbReference type="ARBA" id="ARBA00022801"/>
    </source>
</evidence>
<organism evidence="4 5">
    <name type="scientific">Aspergillus lucknowensis</name>
    <dbReference type="NCBI Taxonomy" id="176173"/>
    <lineage>
        <taxon>Eukaryota</taxon>
        <taxon>Fungi</taxon>
        <taxon>Dikarya</taxon>
        <taxon>Ascomycota</taxon>
        <taxon>Pezizomycotina</taxon>
        <taxon>Eurotiomycetes</taxon>
        <taxon>Eurotiomycetidae</taxon>
        <taxon>Eurotiales</taxon>
        <taxon>Aspergillaceae</taxon>
        <taxon>Aspergillus</taxon>
        <taxon>Aspergillus subgen. Nidulantes</taxon>
    </lineage>
</organism>
<sequence>MYSRLPVWTAILAVLLAVLPTAFSRPTRRAEDPTTDPFYQPPAGFESQSPGTILRERQVNASFFGFIPDPVDAYQLLYRTTAVNGSAIATATTIFKPKSPKTDRFVSFHTAYDSSSPTCNPSYQYQLGVEQTGLISSVERLIIQVYLEKGYIVSSSDYEGPDAAFAAGRIEGMGVLDSMRAVSNYHEKLGLSSDSPAIVGTGYSGGAIATGWAAALHASYAPELNVKGWAQGGTPSNLTGTLLLLDDSPFSGFIPPAIDGLSKPSAYGAEVTPLIERIITEKGREALEFASTHCAVADLGNFFSQSLFSTEFQTLGPALLDDPTIQSVLNDNILGTKSDETPTVPVFVYHATYDEIIPYDDADRMVTSWCGNGASVAFTTYKSGGHATTEVIALPAVVEFVEAAFNGTVEEGCSEDTELDSLLDPLALGVSLEPLLVALLDALDVAGEKDANVQRDVRAWETTVPLQGV</sequence>
<evidence type="ECO:0000313" key="5">
    <source>
        <dbReference type="Proteomes" id="UP001610432"/>
    </source>
</evidence>
<comment type="caution">
    <text evidence="4">The sequence shown here is derived from an EMBL/GenBank/DDBJ whole genome shotgun (WGS) entry which is preliminary data.</text>
</comment>
<dbReference type="Gene3D" id="1.10.260.130">
    <property type="match status" value="1"/>
</dbReference>
<dbReference type="SUPFAM" id="SSF53474">
    <property type="entry name" value="alpha/beta-Hydrolases"/>
    <property type="match status" value="1"/>
</dbReference>